<evidence type="ECO:0000256" key="2">
    <source>
        <dbReference type="ARBA" id="ARBA00009458"/>
    </source>
</evidence>
<comment type="similarity">
    <text evidence="2">Belongs to the Bcl-2 family.</text>
</comment>
<feature type="domain" description="Apoptosis regulator Bcl-2 family BH4" evidence="7">
    <location>
        <begin position="12"/>
        <end position="31"/>
    </location>
</feature>
<proteinExistence type="evidence at transcript level"/>
<feature type="transmembrane region" description="Helical" evidence="6">
    <location>
        <begin position="93"/>
        <end position="112"/>
    </location>
</feature>
<sequence>MRMDEDDFSIGTSGIVAEYITYKVQQAGFDYQVSPTRNCPNNKVIDTVKKLCSEFEKRYESQFTEMCETCSQVELNSANYVAVLDQLIVNGLHWGRVVAIFSFAGAMSVYCMKKNQKERVDWIREWTCQFMDSKVENWINENNGWRGLIDFYTNGIKKPEEKTNGWGSVLIGGALGAFALGALIINKA</sequence>
<dbReference type="EMBL" id="KC506418">
    <property type="protein sequence ID" value="AGM14599.1"/>
    <property type="molecule type" value="mRNA"/>
</dbReference>
<accession>R4TE41</accession>
<keyword evidence="3 5" id="KW-0053">Apoptosis</keyword>
<dbReference type="CDD" id="cd06845">
    <property type="entry name" value="Bcl-2_like"/>
    <property type="match status" value="1"/>
</dbReference>
<protein>
    <submittedName>
        <fullName evidence="8">Bcl-2 like 1 protein</fullName>
    </submittedName>
</protein>
<keyword evidence="4 6" id="KW-0472">Membrane</keyword>
<dbReference type="InterPro" id="IPR003093">
    <property type="entry name" value="Bcl2_BH4"/>
</dbReference>
<dbReference type="PROSITE" id="PS50062">
    <property type="entry name" value="BCL2_FAMILY"/>
    <property type="match status" value="1"/>
</dbReference>
<dbReference type="PRINTS" id="PR01862">
    <property type="entry name" value="BCL2FAMILY"/>
</dbReference>
<name>R4TE41_RUDPH</name>
<reference evidence="8" key="1">
    <citation type="journal article" date="2013" name="Fish Shellfish Immunol.">
        <title>Two molluscan BCL-2 family members from Manila clam, Ruditapes philippinarum: Molecular characterization and immune responses.</title>
        <authorList>
            <person name="Lee Y."/>
            <person name="Whang I."/>
            <person name="Lee S."/>
            <person name="Menike U."/>
            <person name="Oh C."/>
            <person name="Kang D.H."/>
            <person name="Heo G.J."/>
            <person name="Lee J."/>
            <person name="De Zoysa M."/>
        </authorList>
    </citation>
    <scope>NUCLEOTIDE SEQUENCE</scope>
</reference>
<dbReference type="InterPro" id="IPR046371">
    <property type="entry name" value="Bcl-2_BH1-3"/>
</dbReference>
<dbReference type="GeneID" id="132756454"/>
<dbReference type="InterPro" id="IPR026298">
    <property type="entry name" value="Bcl-2_fam"/>
</dbReference>
<dbReference type="KEGG" id="rphi:132756454"/>
<evidence type="ECO:0000256" key="1">
    <source>
        <dbReference type="ARBA" id="ARBA00004370"/>
    </source>
</evidence>
<dbReference type="GO" id="GO:0008630">
    <property type="term" value="P:intrinsic apoptotic signaling pathway in response to DNA damage"/>
    <property type="evidence" value="ECO:0007669"/>
    <property type="project" value="TreeGrafter"/>
</dbReference>
<feature type="transmembrane region" description="Helical" evidence="6">
    <location>
        <begin position="166"/>
        <end position="185"/>
    </location>
</feature>
<dbReference type="SUPFAM" id="SSF56854">
    <property type="entry name" value="Bcl-2 inhibitors of programmed cell death"/>
    <property type="match status" value="1"/>
</dbReference>
<evidence type="ECO:0000256" key="3">
    <source>
        <dbReference type="ARBA" id="ARBA00022703"/>
    </source>
</evidence>
<dbReference type="RefSeq" id="XP_060603509.1">
    <property type="nucleotide sequence ID" value="XM_060747526.1"/>
</dbReference>
<dbReference type="AlphaFoldDB" id="R4TE41"/>
<dbReference type="PANTHER" id="PTHR11256:SF50">
    <property type="entry name" value="APOPTOSIS REGULATOR CED-9"/>
    <property type="match status" value="1"/>
</dbReference>
<dbReference type="GO" id="GO:0001836">
    <property type="term" value="P:release of cytochrome c from mitochondria"/>
    <property type="evidence" value="ECO:0007669"/>
    <property type="project" value="TreeGrafter"/>
</dbReference>
<dbReference type="Pfam" id="PF00452">
    <property type="entry name" value="Bcl-2"/>
    <property type="match status" value="1"/>
</dbReference>
<feature type="short sequence motif" description="BH4" evidence="5">
    <location>
        <begin position="12"/>
        <end position="31"/>
    </location>
</feature>
<dbReference type="GO" id="GO:0005741">
    <property type="term" value="C:mitochondrial outer membrane"/>
    <property type="evidence" value="ECO:0007669"/>
    <property type="project" value="TreeGrafter"/>
</dbReference>
<evidence type="ECO:0000259" key="7">
    <source>
        <dbReference type="PROSITE" id="PS50063"/>
    </source>
</evidence>
<dbReference type="InterPro" id="IPR036834">
    <property type="entry name" value="Bcl-2-like_sf"/>
</dbReference>
<dbReference type="InterPro" id="IPR002475">
    <property type="entry name" value="Bcl2-like"/>
</dbReference>
<evidence type="ECO:0000256" key="5">
    <source>
        <dbReference type="PROSITE-ProRule" id="PRU00025"/>
    </source>
</evidence>
<dbReference type="SMART" id="SM00337">
    <property type="entry name" value="BCL"/>
    <property type="match status" value="1"/>
</dbReference>
<evidence type="ECO:0000256" key="6">
    <source>
        <dbReference type="SAM" id="Phobius"/>
    </source>
</evidence>
<organism evidence="8">
    <name type="scientific">Ruditapes philippinarum</name>
    <name type="common">Japanese carpet shell</name>
    <name type="synonym">Venerupis philippinarum</name>
    <dbReference type="NCBI Taxonomy" id="129788"/>
    <lineage>
        <taxon>Eukaryota</taxon>
        <taxon>Metazoa</taxon>
        <taxon>Spiralia</taxon>
        <taxon>Lophotrochozoa</taxon>
        <taxon>Mollusca</taxon>
        <taxon>Bivalvia</taxon>
        <taxon>Autobranchia</taxon>
        <taxon>Heteroconchia</taxon>
        <taxon>Euheterodonta</taxon>
        <taxon>Imparidentia</taxon>
        <taxon>Neoheterodontei</taxon>
        <taxon>Venerida</taxon>
        <taxon>Veneroidea</taxon>
        <taxon>Veneridae</taxon>
        <taxon>Ruditapes</taxon>
    </lineage>
</organism>
<dbReference type="PROSITE" id="PS50063">
    <property type="entry name" value="BH4_2"/>
    <property type="match status" value="1"/>
</dbReference>
<evidence type="ECO:0000256" key="4">
    <source>
        <dbReference type="ARBA" id="ARBA00023136"/>
    </source>
</evidence>
<dbReference type="GO" id="GO:0042981">
    <property type="term" value="P:regulation of apoptotic process"/>
    <property type="evidence" value="ECO:0007669"/>
    <property type="project" value="InterPro"/>
</dbReference>
<dbReference type="PANTHER" id="PTHR11256">
    <property type="entry name" value="BCL-2 RELATED"/>
    <property type="match status" value="1"/>
</dbReference>
<keyword evidence="6" id="KW-1133">Transmembrane helix</keyword>
<dbReference type="GO" id="GO:0097192">
    <property type="term" value="P:extrinsic apoptotic signaling pathway in absence of ligand"/>
    <property type="evidence" value="ECO:0007669"/>
    <property type="project" value="TreeGrafter"/>
</dbReference>
<keyword evidence="6" id="KW-0812">Transmembrane</keyword>
<evidence type="ECO:0000313" key="8">
    <source>
        <dbReference type="EMBL" id="AGM14599.1"/>
    </source>
</evidence>
<dbReference type="GO" id="GO:0051400">
    <property type="term" value="F:BH domain binding"/>
    <property type="evidence" value="ECO:0007669"/>
    <property type="project" value="TreeGrafter"/>
</dbReference>
<comment type="subcellular location">
    <subcellularLocation>
        <location evidence="1">Membrane</location>
    </subcellularLocation>
</comment>
<dbReference type="Gene3D" id="1.10.437.10">
    <property type="entry name" value="Blc2-like"/>
    <property type="match status" value="1"/>
</dbReference>